<accession>A0ABV9BZY9</accession>
<name>A0ABV9BZY9_9GAMM</name>
<comment type="caution">
    <text evidence="2">The sequence shown here is derived from an EMBL/GenBank/DDBJ whole genome shotgun (WGS) entry which is preliminary data.</text>
</comment>
<organism evidence="2 3">
    <name type="scientific">Dyella halodurans</name>
    <dbReference type="NCBI Taxonomy" id="1920171"/>
    <lineage>
        <taxon>Bacteria</taxon>
        <taxon>Pseudomonadati</taxon>
        <taxon>Pseudomonadota</taxon>
        <taxon>Gammaproteobacteria</taxon>
        <taxon>Lysobacterales</taxon>
        <taxon>Rhodanobacteraceae</taxon>
        <taxon>Dyella</taxon>
    </lineage>
</organism>
<dbReference type="Gene3D" id="3.20.20.70">
    <property type="entry name" value="Aldolase class I"/>
    <property type="match status" value="1"/>
</dbReference>
<dbReference type="Proteomes" id="UP001595961">
    <property type="component" value="Unassembled WGS sequence"/>
</dbReference>
<feature type="domain" description="NADH:flavin oxidoreductase/NADH oxidase N-terminal" evidence="1">
    <location>
        <begin position="10"/>
        <end position="339"/>
    </location>
</feature>
<evidence type="ECO:0000313" key="3">
    <source>
        <dbReference type="Proteomes" id="UP001595961"/>
    </source>
</evidence>
<dbReference type="PANTHER" id="PTHR22893:SF98">
    <property type="entry name" value="OXIDOREDUCTASE"/>
    <property type="match status" value="1"/>
</dbReference>
<dbReference type="PANTHER" id="PTHR22893">
    <property type="entry name" value="NADH OXIDOREDUCTASE-RELATED"/>
    <property type="match status" value="1"/>
</dbReference>
<dbReference type="CDD" id="cd02933">
    <property type="entry name" value="OYE_like_FMN"/>
    <property type="match status" value="1"/>
</dbReference>
<evidence type="ECO:0000259" key="1">
    <source>
        <dbReference type="Pfam" id="PF00724"/>
    </source>
</evidence>
<dbReference type="InterPro" id="IPR001155">
    <property type="entry name" value="OxRdtase_FMN_N"/>
</dbReference>
<dbReference type="InterPro" id="IPR045247">
    <property type="entry name" value="Oye-like"/>
</dbReference>
<dbReference type="SUPFAM" id="SSF51395">
    <property type="entry name" value="FMN-linked oxidoreductases"/>
    <property type="match status" value="1"/>
</dbReference>
<dbReference type="RefSeq" id="WP_266150895.1">
    <property type="nucleotide sequence ID" value="NZ_CP064028.1"/>
</dbReference>
<reference evidence="3" key="1">
    <citation type="journal article" date="2019" name="Int. J. Syst. Evol. Microbiol.">
        <title>The Global Catalogue of Microorganisms (GCM) 10K type strain sequencing project: providing services to taxonomists for standard genome sequencing and annotation.</title>
        <authorList>
            <consortium name="The Broad Institute Genomics Platform"/>
            <consortium name="The Broad Institute Genome Sequencing Center for Infectious Disease"/>
            <person name="Wu L."/>
            <person name="Ma J."/>
        </authorList>
    </citation>
    <scope>NUCLEOTIDE SEQUENCE [LARGE SCALE GENOMIC DNA]</scope>
    <source>
        <strain evidence="3">CCM 4481</strain>
    </source>
</reference>
<protein>
    <submittedName>
        <fullName evidence="2">Alkene reductase</fullName>
    </submittedName>
</protein>
<dbReference type="EMBL" id="JBHSGA010000011">
    <property type="protein sequence ID" value="MFC4526278.1"/>
    <property type="molecule type" value="Genomic_DNA"/>
</dbReference>
<proteinExistence type="predicted"/>
<keyword evidence="3" id="KW-1185">Reference proteome</keyword>
<dbReference type="Pfam" id="PF00724">
    <property type="entry name" value="Oxidored_FMN"/>
    <property type="match status" value="1"/>
</dbReference>
<gene>
    <name evidence="2" type="ORF">ACFO5W_06465</name>
</gene>
<sequence>MAGSTSLVLQPVTIGDLQLSNRIVMAPMTRSRADDAGVIPEYAADYYGQRAQAGLIVTEATNISAQGRGYPRTPGIWSDEQVTAWRRVTTAVHQRGGKIFLQLWHTGRMSHPDMHGGALPVAPSAIRPLGQIRVGDGMKDFVTPRALETDEIPRIVEDYRRAADKAKRAGFDGVEVHSANNYLLEQFVRDSTNRRGDQYGGTLSNRLRFPLDVVRAVIDVWGAKRVGIRISPVTTTPGETPLDSHTENTFASYIDELSKLGLLYVHGIEGITQQSRDTPASLNIAALRRRFAGAYIANNQYTLELAEKALAAGDADLFSFGRPFIANPDFVERLRVGAPLADAPKQYWYGGDATGYSDWPPMVALRGNQRSEPLVNQQ</sequence>
<dbReference type="InterPro" id="IPR013785">
    <property type="entry name" value="Aldolase_TIM"/>
</dbReference>
<evidence type="ECO:0000313" key="2">
    <source>
        <dbReference type="EMBL" id="MFC4526278.1"/>
    </source>
</evidence>